<evidence type="ECO:0000256" key="1">
    <source>
        <dbReference type="SAM" id="MobiDB-lite"/>
    </source>
</evidence>
<sequence>MNFLWAIVFAGSIQSTTPDSWAEHALAQDSWLENFMPYEDTEDVVSFLKVAKAHGEPKSNDSAFMKDGLLLWRQESFLNDPTLPRQWQQEAEPRTALPTETGTTDPLSATSAPPQLPESSSETALVESASRAAWFLRAITHYSSLQTSARHAKLSIFFDKRYYYGMVHLVESPIQMFGRNVSMGYRITRDKIILLGGYGRKNCTNGSLKGTVQMLNVQHGDTVVVAPLDRLSQLKSGALQLPASSALDVIANAIYSPGADRSMCIVATISTNHIPQSKEAAVILNSYSVPCGETVENASVPSPINSAERASWFLENGKPFIDFRTNIMNAQSSTVFSQCSYHGICE</sequence>
<keyword evidence="4" id="KW-1185">Reference proteome</keyword>
<dbReference type="PROSITE" id="PS00398">
    <property type="entry name" value="RECOMBINASES_2"/>
    <property type="match status" value="1"/>
</dbReference>
<feature type="chain" id="PRO_5014169234" evidence="2">
    <location>
        <begin position="19"/>
        <end position="346"/>
    </location>
</feature>
<dbReference type="AlphaFoldDB" id="A0A2H9TL07"/>
<feature type="region of interest" description="Disordered" evidence="1">
    <location>
        <begin position="84"/>
        <end position="123"/>
    </location>
</feature>
<keyword evidence="2" id="KW-0732">Signal</keyword>
<name>A0A2H9TL07_9FUNG</name>
<evidence type="ECO:0000256" key="2">
    <source>
        <dbReference type="SAM" id="SignalP"/>
    </source>
</evidence>
<evidence type="ECO:0000313" key="4">
    <source>
        <dbReference type="Proteomes" id="UP000240830"/>
    </source>
</evidence>
<dbReference type="InterPro" id="IPR006118">
    <property type="entry name" value="Recombinase_CS"/>
</dbReference>
<dbReference type="Proteomes" id="UP000240830">
    <property type="component" value="Unassembled WGS sequence"/>
</dbReference>
<accession>A0A2H9TL07</accession>
<comment type="caution">
    <text evidence="3">The sequence shown here is derived from an EMBL/GenBank/DDBJ whole genome shotgun (WGS) entry which is preliminary data.</text>
</comment>
<evidence type="ECO:0000313" key="3">
    <source>
        <dbReference type="EMBL" id="PJF18448.1"/>
    </source>
</evidence>
<reference evidence="3 4" key="1">
    <citation type="submission" date="2016-10" db="EMBL/GenBank/DDBJ databases">
        <title>The genome of Paramicrosporidium saccamoebae is the missing link in understanding Cryptomycota and Microsporidia evolution.</title>
        <authorList>
            <person name="Quandt C.A."/>
            <person name="Beaudet D."/>
            <person name="Corsaro D."/>
            <person name="Michel R."/>
            <person name="Corradi N."/>
            <person name="James T."/>
        </authorList>
    </citation>
    <scope>NUCLEOTIDE SEQUENCE [LARGE SCALE GENOMIC DNA]</scope>
    <source>
        <strain evidence="3 4">KSL3</strain>
    </source>
</reference>
<feature type="signal peptide" evidence="2">
    <location>
        <begin position="1"/>
        <end position="18"/>
    </location>
</feature>
<dbReference type="GO" id="GO:0000150">
    <property type="term" value="F:DNA strand exchange activity"/>
    <property type="evidence" value="ECO:0007669"/>
    <property type="project" value="InterPro"/>
</dbReference>
<feature type="compositionally biased region" description="Polar residues" evidence="1">
    <location>
        <begin position="98"/>
        <end position="123"/>
    </location>
</feature>
<gene>
    <name evidence="3" type="ORF">PSACC_01737</name>
</gene>
<protein>
    <submittedName>
        <fullName evidence="3">Uncharacterized protein</fullName>
    </submittedName>
</protein>
<organism evidence="3 4">
    <name type="scientific">Paramicrosporidium saccamoebae</name>
    <dbReference type="NCBI Taxonomy" id="1246581"/>
    <lineage>
        <taxon>Eukaryota</taxon>
        <taxon>Fungi</taxon>
        <taxon>Fungi incertae sedis</taxon>
        <taxon>Cryptomycota</taxon>
        <taxon>Cryptomycota incertae sedis</taxon>
        <taxon>Paramicrosporidium</taxon>
    </lineage>
</organism>
<dbReference type="EMBL" id="MTSL01000124">
    <property type="protein sequence ID" value="PJF18448.1"/>
    <property type="molecule type" value="Genomic_DNA"/>
</dbReference>
<proteinExistence type="predicted"/>